<dbReference type="PANTHER" id="PTHR46072:SF2">
    <property type="entry name" value="AMIDASE (EUROFUNG)"/>
    <property type="match status" value="1"/>
</dbReference>
<organism evidence="8 9">
    <name type="scientific">Lentinus brumalis</name>
    <dbReference type="NCBI Taxonomy" id="2498619"/>
    <lineage>
        <taxon>Eukaryota</taxon>
        <taxon>Fungi</taxon>
        <taxon>Dikarya</taxon>
        <taxon>Basidiomycota</taxon>
        <taxon>Agaricomycotina</taxon>
        <taxon>Agaricomycetes</taxon>
        <taxon>Polyporales</taxon>
        <taxon>Polyporaceae</taxon>
        <taxon>Lentinus</taxon>
    </lineage>
</organism>
<gene>
    <name evidence="8" type="ORF">OH76DRAFT_1452040</name>
</gene>
<accession>A0A371DTR1</accession>
<dbReference type="Gene3D" id="3.90.1300.10">
    <property type="entry name" value="Amidase signature (AS) domain"/>
    <property type="match status" value="1"/>
</dbReference>
<evidence type="ECO:0000256" key="6">
    <source>
        <dbReference type="PIRSR" id="PIRSR001221-2"/>
    </source>
</evidence>
<dbReference type="PIRSF" id="PIRSF001221">
    <property type="entry name" value="Amidase_fungi"/>
    <property type="match status" value="1"/>
</dbReference>
<dbReference type="InterPro" id="IPR023631">
    <property type="entry name" value="Amidase_dom"/>
</dbReference>
<comment type="catalytic activity">
    <reaction evidence="1">
        <text>a monocarboxylic acid amide + H2O = a monocarboxylate + NH4(+)</text>
        <dbReference type="Rhea" id="RHEA:12020"/>
        <dbReference type="ChEBI" id="CHEBI:15377"/>
        <dbReference type="ChEBI" id="CHEBI:28938"/>
        <dbReference type="ChEBI" id="CHEBI:35757"/>
        <dbReference type="ChEBI" id="CHEBI:83628"/>
        <dbReference type="EC" id="3.5.1.4"/>
    </reaction>
</comment>
<dbReference type="PROSITE" id="PS00571">
    <property type="entry name" value="AMIDASES"/>
    <property type="match status" value="1"/>
</dbReference>
<feature type="active site" description="Charge relay system" evidence="5">
    <location>
        <position position="137"/>
    </location>
</feature>
<dbReference type="InterPro" id="IPR036928">
    <property type="entry name" value="AS_sf"/>
</dbReference>
<dbReference type="AlphaFoldDB" id="A0A371DTR1"/>
<evidence type="ECO:0000256" key="1">
    <source>
        <dbReference type="ARBA" id="ARBA00001311"/>
    </source>
</evidence>
<dbReference type="InterPro" id="IPR020556">
    <property type="entry name" value="Amidase_CS"/>
</dbReference>
<evidence type="ECO:0000259" key="7">
    <source>
        <dbReference type="Pfam" id="PF01425"/>
    </source>
</evidence>
<feature type="domain" description="Amidase" evidence="7">
    <location>
        <begin position="81"/>
        <end position="548"/>
    </location>
</feature>
<evidence type="ECO:0000256" key="3">
    <source>
        <dbReference type="ARBA" id="ARBA00012922"/>
    </source>
</evidence>
<evidence type="ECO:0000256" key="4">
    <source>
        <dbReference type="ARBA" id="ARBA00022801"/>
    </source>
</evidence>
<comment type="similarity">
    <text evidence="2">Belongs to the amidase family.</text>
</comment>
<keyword evidence="9" id="KW-1185">Reference proteome</keyword>
<proteinExistence type="inferred from homology"/>
<dbReference type="SUPFAM" id="SSF75304">
    <property type="entry name" value="Amidase signature (AS) enzymes"/>
    <property type="match status" value="1"/>
</dbReference>
<feature type="binding site" evidence="6">
    <location>
        <begin position="233"/>
        <end position="236"/>
    </location>
    <ligand>
        <name>substrate</name>
    </ligand>
</feature>
<feature type="active site" description="Acyl-ester intermediate" evidence="5">
    <location>
        <position position="236"/>
    </location>
</feature>
<feature type="binding site" evidence="6">
    <location>
        <position position="186"/>
    </location>
    <ligand>
        <name>substrate</name>
    </ligand>
</feature>
<protein>
    <recommendedName>
        <fullName evidence="3">amidase</fullName>
        <ecNumber evidence="3">3.5.1.4</ecNumber>
    </recommendedName>
</protein>
<dbReference type="Proteomes" id="UP000256964">
    <property type="component" value="Unassembled WGS sequence"/>
</dbReference>
<reference evidence="8 9" key="1">
    <citation type="journal article" date="2018" name="Biotechnol. Biofuels">
        <title>Integrative visual omics of the white-rot fungus Polyporus brumalis exposes the biotechnological potential of its oxidative enzymes for delignifying raw plant biomass.</title>
        <authorList>
            <person name="Miyauchi S."/>
            <person name="Rancon A."/>
            <person name="Drula E."/>
            <person name="Hage H."/>
            <person name="Chaduli D."/>
            <person name="Favel A."/>
            <person name="Grisel S."/>
            <person name="Henrissat B."/>
            <person name="Herpoel-Gimbert I."/>
            <person name="Ruiz-Duenas F.J."/>
            <person name="Chevret D."/>
            <person name="Hainaut M."/>
            <person name="Lin J."/>
            <person name="Wang M."/>
            <person name="Pangilinan J."/>
            <person name="Lipzen A."/>
            <person name="Lesage-Meessen L."/>
            <person name="Navarro D."/>
            <person name="Riley R."/>
            <person name="Grigoriev I.V."/>
            <person name="Zhou S."/>
            <person name="Raouche S."/>
            <person name="Rosso M.N."/>
        </authorList>
    </citation>
    <scope>NUCLEOTIDE SEQUENCE [LARGE SCALE GENOMIC DNA]</scope>
    <source>
        <strain evidence="8 9">BRFM 1820</strain>
    </source>
</reference>
<dbReference type="STRING" id="139420.A0A371DTR1"/>
<dbReference type="GO" id="GO:0004040">
    <property type="term" value="F:amidase activity"/>
    <property type="evidence" value="ECO:0007669"/>
    <property type="project" value="UniProtKB-EC"/>
</dbReference>
<feature type="binding site" evidence="6">
    <location>
        <position position="212"/>
    </location>
    <ligand>
        <name>substrate</name>
    </ligand>
</feature>
<evidence type="ECO:0000256" key="5">
    <source>
        <dbReference type="PIRSR" id="PIRSR001221-1"/>
    </source>
</evidence>
<name>A0A371DTR1_9APHY</name>
<sequence>MASVSDKQLHWEEQIADKRKRQQAAIPKDWLIPQVPEGQTSVIDVPRTCGLLTERELEITEVSNVNVLLQKLATAEWSAVEVTTAFSKRAIVAHQLVNCLTEIFIDKALERAAELDAYLKEHGKVTGPLHGLPISLKDQFKIKGLETTMGYAAWIGKYAEEDAVLVKLLLQAGAVLYVRTNVPQTLMWGETYNNVFGRTVNPYNRRLTAGGSSGGEGALIALRGSVLGVGSDIGGSIRIPAHFCGVYGFRPSSHRMPSYGVVNSLDGQESVATAFGPLSNSLSGVTTYMRSVLEQEPWRHCPDTIPKPWSQDDYQLKAHGGGQKLCFGIMWDEGTIKPHPPILRALETTKKALEAAGHSVIEWKSLRHSEYIAVTRSFWLADGSEDYNSCLTTGEPLIHSMDPNADPNVIPDFRVPRQPLSAYQVWQLNKERRELRKHMLDRWQATASLTGTGRPIDALICPPAPYAAVPHGQKKSSLYTLIWNAVDYPALIIPVTKVDPKIDVKPVRDSFWSTDDEVIHGMYNPEIYKDVPVGIQLVGPTLQEEVILGIGEVVDAALLSSGPD</sequence>
<dbReference type="EC" id="3.5.1.4" evidence="3"/>
<dbReference type="PANTHER" id="PTHR46072">
    <property type="entry name" value="AMIDASE-RELATED-RELATED"/>
    <property type="match status" value="1"/>
</dbReference>
<evidence type="ECO:0000256" key="2">
    <source>
        <dbReference type="ARBA" id="ARBA00009199"/>
    </source>
</evidence>
<evidence type="ECO:0000313" key="9">
    <source>
        <dbReference type="Proteomes" id="UP000256964"/>
    </source>
</evidence>
<evidence type="ECO:0000313" key="8">
    <source>
        <dbReference type="EMBL" id="RDX55895.1"/>
    </source>
</evidence>
<dbReference type="Pfam" id="PF01425">
    <property type="entry name" value="Amidase"/>
    <property type="match status" value="1"/>
</dbReference>
<dbReference type="EMBL" id="KZ857381">
    <property type="protein sequence ID" value="RDX55895.1"/>
    <property type="molecule type" value="Genomic_DNA"/>
</dbReference>
<feature type="active site" description="Charge relay system" evidence="5">
    <location>
        <position position="212"/>
    </location>
</feature>
<keyword evidence="4" id="KW-0378">Hydrolase</keyword>
<dbReference type="OrthoDB" id="6428749at2759"/>